<evidence type="ECO:0000313" key="3">
    <source>
        <dbReference type="Proteomes" id="UP001151760"/>
    </source>
</evidence>
<evidence type="ECO:0000313" key="2">
    <source>
        <dbReference type="EMBL" id="GJS74390.1"/>
    </source>
</evidence>
<proteinExistence type="predicted"/>
<keyword evidence="3" id="KW-1185">Reference proteome</keyword>
<sequence length="139" mass="16122">MRFIHESNPDDAGKIVRQRSNVHPRRGRSFAFKMMQGSGIGQIENVSGIRILVFVPSWFLVKCRHRYAVSFLMDTAYRMSEQKGLQRQKGTKRSKNDQKPTRNERDKSKSEESAKDHSRISPTQQAMKSKPQLKSKDQE</sequence>
<dbReference type="Proteomes" id="UP001151760">
    <property type="component" value="Unassembled WGS sequence"/>
</dbReference>
<reference evidence="2" key="1">
    <citation type="journal article" date="2022" name="Int. J. Mol. Sci.">
        <title>Draft Genome of Tanacetum Coccineum: Genomic Comparison of Closely Related Tanacetum-Family Plants.</title>
        <authorList>
            <person name="Yamashiro T."/>
            <person name="Shiraishi A."/>
            <person name="Nakayama K."/>
            <person name="Satake H."/>
        </authorList>
    </citation>
    <scope>NUCLEOTIDE SEQUENCE</scope>
</reference>
<comment type="caution">
    <text evidence="2">The sequence shown here is derived from an EMBL/GenBank/DDBJ whole genome shotgun (WGS) entry which is preliminary data.</text>
</comment>
<organism evidence="2 3">
    <name type="scientific">Tanacetum coccineum</name>
    <dbReference type="NCBI Taxonomy" id="301880"/>
    <lineage>
        <taxon>Eukaryota</taxon>
        <taxon>Viridiplantae</taxon>
        <taxon>Streptophyta</taxon>
        <taxon>Embryophyta</taxon>
        <taxon>Tracheophyta</taxon>
        <taxon>Spermatophyta</taxon>
        <taxon>Magnoliopsida</taxon>
        <taxon>eudicotyledons</taxon>
        <taxon>Gunneridae</taxon>
        <taxon>Pentapetalae</taxon>
        <taxon>asterids</taxon>
        <taxon>campanulids</taxon>
        <taxon>Asterales</taxon>
        <taxon>Asteraceae</taxon>
        <taxon>Asteroideae</taxon>
        <taxon>Anthemideae</taxon>
        <taxon>Anthemidinae</taxon>
        <taxon>Tanacetum</taxon>
    </lineage>
</organism>
<name>A0ABQ4YAG9_9ASTR</name>
<dbReference type="EMBL" id="BQNB010010227">
    <property type="protein sequence ID" value="GJS74390.1"/>
    <property type="molecule type" value="Genomic_DNA"/>
</dbReference>
<reference evidence="2" key="2">
    <citation type="submission" date="2022-01" db="EMBL/GenBank/DDBJ databases">
        <authorList>
            <person name="Yamashiro T."/>
            <person name="Shiraishi A."/>
            <person name="Satake H."/>
            <person name="Nakayama K."/>
        </authorList>
    </citation>
    <scope>NUCLEOTIDE SEQUENCE</scope>
</reference>
<gene>
    <name evidence="2" type="ORF">Tco_0707231</name>
</gene>
<feature type="compositionally biased region" description="Basic and acidic residues" evidence="1">
    <location>
        <begin position="94"/>
        <end position="119"/>
    </location>
</feature>
<accession>A0ABQ4YAG9</accession>
<feature type="region of interest" description="Disordered" evidence="1">
    <location>
        <begin position="80"/>
        <end position="139"/>
    </location>
</feature>
<evidence type="ECO:0000256" key="1">
    <source>
        <dbReference type="SAM" id="MobiDB-lite"/>
    </source>
</evidence>
<protein>
    <submittedName>
        <fullName evidence="2">Uncharacterized protein</fullName>
    </submittedName>
</protein>